<comment type="caution">
    <text evidence="1">The sequence shown here is derived from an EMBL/GenBank/DDBJ whole genome shotgun (WGS) entry which is preliminary data.</text>
</comment>
<evidence type="ECO:0000313" key="2">
    <source>
        <dbReference type="Proteomes" id="UP001177021"/>
    </source>
</evidence>
<accession>A0ACB0LCH3</accession>
<keyword evidence="2" id="KW-1185">Reference proteome</keyword>
<dbReference type="EMBL" id="CASHSV030000513">
    <property type="protein sequence ID" value="CAJ2666981.1"/>
    <property type="molecule type" value="Genomic_DNA"/>
</dbReference>
<proteinExistence type="predicted"/>
<dbReference type="Proteomes" id="UP001177021">
    <property type="component" value="Unassembled WGS sequence"/>
</dbReference>
<reference evidence="1" key="1">
    <citation type="submission" date="2023-10" db="EMBL/GenBank/DDBJ databases">
        <authorList>
            <person name="Rodriguez Cubillos JULIANA M."/>
            <person name="De Vega J."/>
        </authorList>
    </citation>
    <scope>NUCLEOTIDE SEQUENCE</scope>
</reference>
<evidence type="ECO:0000313" key="1">
    <source>
        <dbReference type="EMBL" id="CAJ2666981.1"/>
    </source>
</evidence>
<gene>
    <name evidence="1" type="ORF">MILVUS5_LOCUS31696</name>
</gene>
<organism evidence="1 2">
    <name type="scientific">Trifolium pratense</name>
    <name type="common">Red clover</name>
    <dbReference type="NCBI Taxonomy" id="57577"/>
    <lineage>
        <taxon>Eukaryota</taxon>
        <taxon>Viridiplantae</taxon>
        <taxon>Streptophyta</taxon>
        <taxon>Embryophyta</taxon>
        <taxon>Tracheophyta</taxon>
        <taxon>Spermatophyta</taxon>
        <taxon>Magnoliopsida</taxon>
        <taxon>eudicotyledons</taxon>
        <taxon>Gunneridae</taxon>
        <taxon>Pentapetalae</taxon>
        <taxon>rosids</taxon>
        <taxon>fabids</taxon>
        <taxon>Fabales</taxon>
        <taxon>Fabaceae</taxon>
        <taxon>Papilionoideae</taxon>
        <taxon>50 kb inversion clade</taxon>
        <taxon>NPAAA clade</taxon>
        <taxon>Hologalegina</taxon>
        <taxon>IRL clade</taxon>
        <taxon>Trifolieae</taxon>
        <taxon>Trifolium</taxon>
    </lineage>
</organism>
<protein>
    <submittedName>
        <fullName evidence="1">Uncharacterized protein</fullName>
    </submittedName>
</protein>
<name>A0ACB0LCH3_TRIPR</name>
<sequence length="1336" mass="152337">MKKTTQVKKSKNVQELPSFSIGLTPSDEDKRNDTDSSSGGGQKHKRKTGDAKDNEKKNKKKKEHKKGDESIASRGRNKKPQIEAQDSDETSSDDENERNGKKVSCAIENVKQDMVKKDSDADARLRHKMSVPKVYDLMHSVHVKKRRDKIIDQLNNCGFGGMLHICNWTRIHTFFIDWVVRRFEKEHMWIRLSDTEVLELKEDDVHRVYELPMAGKKIDTNLCSDGAIRRLRKELGLTGDYSPVVKVAELERILKTTEKPKTWVKGIICFIIHNILCPTNKGNVSLQYADILEDPAGVSSYNWCSHVLDYMKKGLQSPGVLNPLADFHFLMAEMYLNHCRSCINIYTRSAATLERRIAEATVGTSGKKDAVPEETKTDKDNSMEAQAETEKNNSSNKDNDADKHNDEGLNNDNDAEDEINAKSIDEDDNDEKDEINAVIIDEDDNDEEDEIITKMIDDSVKAATKIIDDSVKLTMTPETNNVGLTLTQETIMKHNPTLFTGGYAPDAAVKWVEEVEIVFEAMRCTEESKLTLGTYVLREEANKWWKNAKLRMGIGGVVITWEMFKGEFLRKYFPADIRNKKVVEFMELKQGNMSVAEYSVKFEELCAFSPHYNTVDAEEAKCVKFESEVKVEELPVVCEFPDVFPEDVSDVPPKREVEFTIDLLNKVTIKNKYPLPRIDDLMDQLVGACVFSKIDLRSGYHQIRVKTEDIPKTAFRTRYGHYEYSVMPFGVTNAPGVFMEYMNRIFHSFLDKFVVVFIDDILVYSKSEEEHKEHLRIVLQILKEKKLYAKLSKCEFWLKEVSFLGHVISSGGIAVDPAKVDAVLQWGTPESLTRKDQAFVWDVKCEESFQELKKRLTTAPVLILPDAKESFVVYCDASKMGLGGVLMQKGQVVAYASRQLKKGTLVPKLAEIYVEQIVKLHGIPSSIVSDRDPRFTSRFWESLQEALGTKLRLSSAYHPQTDGQSERTIQSLEDLLRACVLEQGVSWDSCLPLIEFTYNNSFHSSIGMAPFEALYGRRVTSTTGIGRALKSRKLTSKFIGPYQILKRVGKVAYRIALPPSLANLHDVFHVSQLRKYVRDPSHVIESDDVQVRDDLTVEVVPLRIEGREVKRLRNKDIASVKVVWGGPAAFINGFDMRCLKTKIIFNGFRLNNDDLVKKDSVPQETDSELVLVPDVMHQENPTKSDSNVVINATPLKSIKPDEIIDLDNVTPKKRKKHNMLYSDNTYPERRRAVKKSKYLASPYDDAVHKSAATELQKKLSTYAWNPELDKDHIMYCSDNKAHLYSLQRADFWTLQKDEWVSCFVINSWVNCLNWNQQDNMTRLVTPLVNYVCIISL</sequence>